<keyword evidence="2" id="KW-1185">Reference proteome</keyword>
<gene>
    <name evidence="1" type="ORF">HPB50_017936</name>
</gene>
<comment type="caution">
    <text evidence="1">The sequence shown here is derived from an EMBL/GenBank/DDBJ whole genome shotgun (WGS) entry which is preliminary data.</text>
</comment>
<sequence>MIAERLRGISIPCCRKVLYLQVTIDSHQNWRLAVNKLCKRNRCIVFVARSLFTSGRGCTLNVALRIRNAFTTARVLCGLSMPRLQPKHWAALETDRRAQHSLPPTFTEATCICSTPGKEARCLLECHRCPTREWDGAPTNGTSSSVVRPTLVGRPFHHIATNPWRSRSVYRRKEHSPPTAICHSPRNCCRVEPTADWAPSRFRRWIRARD</sequence>
<accession>A0ACB7T3I4</accession>
<name>A0ACB7T3I4_HYAAI</name>
<evidence type="ECO:0000313" key="2">
    <source>
        <dbReference type="Proteomes" id="UP000821845"/>
    </source>
</evidence>
<organism evidence="1 2">
    <name type="scientific">Hyalomma asiaticum</name>
    <name type="common">Tick</name>
    <dbReference type="NCBI Taxonomy" id="266040"/>
    <lineage>
        <taxon>Eukaryota</taxon>
        <taxon>Metazoa</taxon>
        <taxon>Ecdysozoa</taxon>
        <taxon>Arthropoda</taxon>
        <taxon>Chelicerata</taxon>
        <taxon>Arachnida</taxon>
        <taxon>Acari</taxon>
        <taxon>Parasitiformes</taxon>
        <taxon>Ixodida</taxon>
        <taxon>Ixodoidea</taxon>
        <taxon>Ixodidae</taxon>
        <taxon>Hyalomminae</taxon>
        <taxon>Hyalomma</taxon>
    </lineage>
</organism>
<proteinExistence type="predicted"/>
<dbReference type="Proteomes" id="UP000821845">
    <property type="component" value="Chromosome 11"/>
</dbReference>
<evidence type="ECO:0000313" key="1">
    <source>
        <dbReference type="EMBL" id="KAH6941430.1"/>
    </source>
</evidence>
<protein>
    <submittedName>
        <fullName evidence="1">Uncharacterized protein</fullName>
    </submittedName>
</protein>
<dbReference type="EMBL" id="CM023491">
    <property type="protein sequence ID" value="KAH6941430.1"/>
    <property type="molecule type" value="Genomic_DNA"/>
</dbReference>
<reference evidence="1" key="1">
    <citation type="submission" date="2020-05" db="EMBL/GenBank/DDBJ databases">
        <title>Large-scale comparative analyses of tick genomes elucidate their genetic diversity and vector capacities.</title>
        <authorList>
            <person name="Jia N."/>
            <person name="Wang J."/>
            <person name="Shi W."/>
            <person name="Du L."/>
            <person name="Sun Y."/>
            <person name="Zhan W."/>
            <person name="Jiang J."/>
            <person name="Wang Q."/>
            <person name="Zhang B."/>
            <person name="Ji P."/>
            <person name="Sakyi L.B."/>
            <person name="Cui X."/>
            <person name="Yuan T."/>
            <person name="Jiang B."/>
            <person name="Yang W."/>
            <person name="Lam T.T.-Y."/>
            <person name="Chang Q."/>
            <person name="Ding S."/>
            <person name="Wang X."/>
            <person name="Zhu J."/>
            <person name="Ruan X."/>
            <person name="Zhao L."/>
            <person name="Wei J."/>
            <person name="Que T."/>
            <person name="Du C."/>
            <person name="Cheng J."/>
            <person name="Dai P."/>
            <person name="Han X."/>
            <person name="Huang E."/>
            <person name="Gao Y."/>
            <person name="Liu J."/>
            <person name="Shao H."/>
            <person name="Ye R."/>
            <person name="Li L."/>
            <person name="Wei W."/>
            <person name="Wang X."/>
            <person name="Wang C."/>
            <person name="Yang T."/>
            <person name="Huo Q."/>
            <person name="Li W."/>
            <person name="Guo W."/>
            <person name="Chen H."/>
            <person name="Zhou L."/>
            <person name="Ni X."/>
            <person name="Tian J."/>
            <person name="Zhou Y."/>
            <person name="Sheng Y."/>
            <person name="Liu T."/>
            <person name="Pan Y."/>
            <person name="Xia L."/>
            <person name="Li J."/>
            <person name="Zhao F."/>
            <person name="Cao W."/>
        </authorList>
    </citation>
    <scope>NUCLEOTIDE SEQUENCE</scope>
    <source>
        <strain evidence="1">Hyas-2018</strain>
    </source>
</reference>